<dbReference type="Gene3D" id="3.90.550.10">
    <property type="entry name" value="Spore Coat Polysaccharide Biosynthesis Protein SpsA, Chain A"/>
    <property type="match status" value="1"/>
</dbReference>
<evidence type="ECO:0000313" key="3">
    <source>
        <dbReference type="Proteomes" id="UP000658514"/>
    </source>
</evidence>
<dbReference type="SUPFAM" id="SSF53448">
    <property type="entry name" value="Nucleotide-diphospho-sugar transferases"/>
    <property type="match status" value="1"/>
</dbReference>
<dbReference type="CDD" id="cd04182">
    <property type="entry name" value="GT_2_like_f"/>
    <property type="match status" value="1"/>
</dbReference>
<comment type="caution">
    <text evidence="2">The sequence shown here is derived from an EMBL/GenBank/DDBJ whole genome shotgun (WGS) entry which is preliminary data.</text>
</comment>
<dbReference type="InterPro" id="IPR025877">
    <property type="entry name" value="MobA-like_NTP_Trfase"/>
</dbReference>
<evidence type="ECO:0000313" key="2">
    <source>
        <dbReference type="EMBL" id="MBD2196358.1"/>
    </source>
</evidence>
<gene>
    <name evidence="2" type="ORF">H6G24_12740</name>
</gene>
<keyword evidence="3" id="KW-1185">Reference proteome</keyword>
<dbReference type="InterPro" id="IPR029044">
    <property type="entry name" value="Nucleotide-diphossugar_trans"/>
</dbReference>
<proteinExistence type="predicted"/>
<organism evidence="2 3">
    <name type="scientific">Calothrix parietina FACHB-288</name>
    <dbReference type="NCBI Taxonomy" id="2692896"/>
    <lineage>
        <taxon>Bacteria</taxon>
        <taxon>Bacillati</taxon>
        <taxon>Cyanobacteriota</taxon>
        <taxon>Cyanophyceae</taxon>
        <taxon>Nostocales</taxon>
        <taxon>Calotrichaceae</taxon>
        <taxon>Calothrix</taxon>
    </lineage>
</organism>
<reference evidence="2 3" key="1">
    <citation type="journal article" date="2020" name="ISME J.">
        <title>Comparative genomics reveals insights into cyanobacterial evolution and habitat adaptation.</title>
        <authorList>
            <person name="Chen M.Y."/>
            <person name="Teng W.K."/>
            <person name="Zhao L."/>
            <person name="Hu C.X."/>
            <person name="Zhou Y.K."/>
            <person name="Han B.P."/>
            <person name="Song L.R."/>
            <person name="Shu W.S."/>
        </authorList>
    </citation>
    <scope>NUCLEOTIDE SEQUENCE [LARGE SCALE GENOMIC DNA]</scope>
    <source>
        <strain evidence="2 3">FACHB-288</strain>
    </source>
</reference>
<dbReference type="EMBL" id="JACJQH010000017">
    <property type="protein sequence ID" value="MBD2196358.1"/>
    <property type="molecule type" value="Genomic_DNA"/>
</dbReference>
<dbReference type="RefSeq" id="WP_190542329.1">
    <property type="nucleotide sequence ID" value="NZ_CAWPNO010000048.1"/>
</dbReference>
<feature type="domain" description="MobA-like NTP transferase" evidence="1">
    <location>
        <begin position="6"/>
        <end position="168"/>
    </location>
</feature>
<sequence>MTIPLIILAAGASTRMGKPKQLLSYQGRSLIQHTVESAIASFCNPVIVVLGANAQQIRSQFNQDLVQIVENPHWNLGMSTSIRSGISALNHDSQNIEAAVITVCDQPYISAEIINNLISAYSATKKPIIASQYAETLGVPALFSRQFFPELLTLNEDTGAKYLIKKYRDLVLAVNFPLGAIDIDTPNDYQNLQANIKLSE</sequence>
<dbReference type="PANTHER" id="PTHR43777">
    <property type="entry name" value="MOLYBDENUM COFACTOR CYTIDYLYLTRANSFERASE"/>
    <property type="match status" value="1"/>
</dbReference>
<accession>A0ABR8AAP6</accession>
<dbReference type="Proteomes" id="UP000658514">
    <property type="component" value="Unassembled WGS sequence"/>
</dbReference>
<evidence type="ECO:0000259" key="1">
    <source>
        <dbReference type="Pfam" id="PF12804"/>
    </source>
</evidence>
<name>A0ABR8AAP6_9CYAN</name>
<dbReference type="Pfam" id="PF12804">
    <property type="entry name" value="NTP_transf_3"/>
    <property type="match status" value="1"/>
</dbReference>
<protein>
    <submittedName>
        <fullName evidence="2">Nucleotidyltransferase family protein</fullName>
    </submittedName>
</protein>
<dbReference type="PANTHER" id="PTHR43777:SF1">
    <property type="entry name" value="MOLYBDENUM COFACTOR CYTIDYLYLTRANSFERASE"/>
    <property type="match status" value="1"/>
</dbReference>